<dbReference type="GO" id="GO:0016779">
    <property type="term" value="F:nucleotidyltransferase activity"/>
    <property type="evidence" value="ECO:0007669"/>
    <property type="project" value="UniProtKB-KW"/>
</dbReference>
<reference evidence="3 4" key="1">
    <citation type="submission" date="2024-06" db="EMBL/GenBank/DDBJ databases">
        <title>Lysinibacillus zambalefons sp. nov., a Novel Firmicute Isolated from the Poon Bato Zambales Hyperalkaline Spring.</title>
        <authorList>
            <person name="Aja J.A."/>
            <person name="Lazaro J.E.H."/>
            <person name="Llorin L.D."/>
            <person name="Lim K.R."/>
            <person name="Teodosio J."/>
            <person name="Dalisay D.S."/>
        </authorList>
    </citation>
    <scope>NUCLEOTIDE SEQUENCE [LARGE SCALE GENOMIC DNA]</scope>
    <source>
        <strain evidence="3 4">M3</strain>
    </source>
</reference>
<protein>
    <submittedName>
        <fullName evidence="3">ThiF family adenylyltransferase</fullName>
    </submittedName>
</protein>
<dbReference type="SUPFAM" id="SSF69572">
    <property type="entry name" value="Activating enzymes of the ubiquitin-like proteins"/>
    <property type="match status" value="1"/>
</dbReference>
<dbReference type="RefSeq" id="WP_349659498.1">
    <property type="nucleotide sequence ID" value="NZ_JBEGDG010000005.1"/>
</dbReference>
<dbReference type="Pfam" id="PF13847">
    <property type="entry name" value="Methyltransf_31"/>
    <property type="match status" value="1"/>
</dbReference>
<dbReference type="Gene3D" id="3.40.50.150">
    <property type="entry name" value="Vaccinia Virus protein VP39"/>
    <property type="match status" value="1"/>
</dbReference>
<comment type="caution">
    <text evidence="3">The sequence shown here is derived from an EMBL/GenBank/DDBJ whole genome shotgun (WGS) entry which is preliminary data.</text>
</comment>
<organism evidence="3 4">
    <name type="scientific">Lysinibacillus zambalensis</name>
    <dbReference type="NCBI Taxonomy" id="3160866"/>
    <lineage>
        <taxon>Bacteria</taxon>
        <taxon>Bacillati</taxon>
        <taxon>Bacillota</taxon>
        <taxon>Bacilli</taxon>
        <taxon>Bacillales</taxon>
        <taxon>Bacillaceae</taxon>
        <taxon>Lysinibacillus</taxon>
    </lineage>
</organism>
<dbReference type="SUPFAM" id="SSF53335">
    <property type="entry name" value="S-adenosyl-L-methionine-dependent methyltransferases"/>
    <property type="match status" value="1"/>
</dbReference>
<dbReference type="Proteomes" id="UP001478862">
    <property type="component" value="Unassembled WGS sequence"/>
</dbReference>
<sequence>MTTHYNVQKHNTIYQVKDRILIGTMPPKAQVIEEAPDYLGNILKYFSKPRTLEDSFKFITSNSSLSEIEARNLVEELIENKIISNKKFDSDNRYSRHSLYFDLIDTPINAQEILANKTVGLVGMGGIGTNIAMNLAGAGIGKLIFSDGDTIELSNLTRQFLYHEEHVNNFKVEQAAKQLALINSEIELVPILESISDVEIFDKYFNECDIIILSADSPAEIHEWINSAAMKHGFAYSNAGYIDSFGAIGPMVIPGKTACYECYKNDGDLYKFLDNGQELPSNLNESFQAPSYGPLNSMVAAVQANEVIRYLIGVERKTEGTRLLINSQNYKIYEEVFTKNENCKKCGHFTHHTENLHASFQESSLTDVYVNERENDSFNSILLDSMMDRLIKVLPNTKILDIGCATGEQAIHFAQKGATIIANDISEEMLEVVNNKVNTLELKGIKTLHGDIVNLNIEDKFNYVICNNVLDYIEDIGTRLSKFKGLLTENGTLIVTIPHPIKDGGVWKKEYYNGRWNYEDFSLQNYFAEGKITKSRENKDGETVISSIESYHRTTETYFQTFVQAGFKVVGLFEPQPPNIVAETHPILFEKCSHIPYFQTFVLKKE</sequence>
<gene>
    <name evidence="3" type="ORF">ABNX05_09530</name>
</gene>
<dbReference type="InterPro" id="IPR045886">
    <property type="entry name" value="ThiF/MoeB/HesA"/>
</dbReference>
<keyword evidence="3" id="KW-0548">Nucleotidyltransferase</keyword>
<dbReference type="CDD" id="cd02440">
    <property type="entry name" value="AdoMet_MTases"/>
    <property type="match status" value="1"/>
</dbReference>
<proteinExistence type="predicted"/>
<dbReference type="InterPro" id="IPR000594">
    <property type="entry name" value="ThiF_NAD_FAD-bd"/>
</dbReference>
<feature type="domain" description="Methyltransferase" evidence="2">
    <location>
        <begin position="396"/>
        <end position="499"/>
    </location>
</feature>
<evidence type="ECO:0000259" key="1">
    <source>
        <dbReference type="Pfam" id="PF00899"/>
    </source>
</evidence>
<evidence type="ECO:0000313" key="3">
    <source>
        <dbReference type="EMBL" id="MEQ6354858.1"/>
    </source>
</evidence>
<name>A0ABV1MUD8_9BACI</name>
<dbReference type="InterPro" id="IPR025714">
    <property type="entry name" value="Methyltranfer_dom"/>
</dbReference>
<evidence type="ECO:0000259" key="2">
    <source>
        <dbReference type="Pfam" id="PF13847"/>
    </source>
</evidence>
<dbReference type="InterPro" id="IPR029063">
    <property type="entry name" value="SAM-dependent_MTases_sf"/>
</dbReference>
<dbReference type="PANTHER" id="PTHR10953:SF102">
    <property type="entry name" value="ADENYLYLTRANSFERASE AND SULFURTRANSFERASE MOCS3"/>
    <property type="match status" value="1"/>
</dbReference>
<keyword evidence="4" id="KW-1185">Reference proteome</keyword>
<dbReference type="InterPro" id="IPR035985">
    <property type="entry name" value="Ubiquitin-activating_enz"/>
</dbReference>
<dbReference type="EMBL" id="JBEGDG010000005">
    <property type="protein sequence ID" value="MEQ6354858.1"/>
    <property type="molecule type" value="Genomic_DNA"/>
</dbReference>
<evidence type="ECO:0000313" key="4">
    <source>
        <dbReference type="Proteomes" id="UP001478862"/>
    </source>
</evidence>
<feature type="domain" description="THIF-type NAD/FAD binding fold" evidence="1">
    <location>
        <begin position="107"/>
        <end position="344"/>
    </location>
</feature>
<dbReference type="Gene3D" id="3.40.50.720">
    <property type="entry name" value="NAD(P)-binding Rossmann-like Domain"/>
    <property type="match status" value="1"/>
</dbReference>
<dbReference type="Pfam" id="PF00899">
    <property type="entry name" value="ThiF"/>
    <property type="match status" value="1"/>
</dbReference>
<dbReference type="PANTHER" id="PTHR10953">
    <property type="entry name" value="UBIQUITIN-ACTIVATING ENZYME E1"/>
    <property type="match status" value="1"/>
</dbReference>
<accession>A0ABV1MUD8</accession>
<keyword evidence="3" id="KW-0808">Transferase</keyword>